<keyword evidence="2" id="KW-1185">Reference proteome</keyword>
<sequence length="245" mass="27026">MSWAFCASPLGPAVVSKAEAANLSPSVLLNDLDSPMPNYRFYSGEQFLAVKEKRDSESLTMLLVRNEVLSSTTQLAIKDLQRTETVKSIEALEEARKGSTMKLSFYLALIGESPDKVPGVDSKWTTDIPQSIEKPTSDHLRMTSYEKREMEKADSAAELSEKASPLELPAGTLMVIPNLLTNMQPMGVGVAIKMDAENVGKLLNEQMDLDICAEWEVQVTKGKDSLDNILLLLHYYMAPLEAPQS</sequence>
<name>A0ABR4HK17_9EURO</name>
<evidence type="ECO:0000313" key="1">
    <source>
        <dbReference type="EMBL" id="KAL2815815.1"/>
    </source>
</evidence>
<dbReference type="Proteomes" id="UP001610335">
    <property type="component" value="Unassembled WGS sequence"/>
</dbReference>
<gene>
    <name evidence="1" type="ORF">BDW59DRAFT_166629</name>
</gene>
<protein>
    <submittedName>
        <fullName evidence="1">Uncharacterized protein</fullName>
    </submittedName>
</protein>
<accession>A0ABR4HK17</accession>
<dbReference type="EMBL" id="JBFXLS010000108">
    <property type="protein sequence ID" value="KAL2815815.1"/>
    <property type="molecule type" value="Genomic_DNA"/>
</dbReference>
<proteinExistence type="predicted"/>
<comment type="caution">
    <text evidence="1">The sequence shown here is derived from an EMBL/GenBank/DDBJ whole genome shotgun (WGS) entry which is preliminary data.</text>
</comment>
<evidence type="ECO:0000313" key="2">
    <source>
        <dbReference type="Proteomes" id="UP001610335"/>
    </source>
</evidence>
<reference evidence="1 2" key="1">
    <citation type="submission" date="2024-07" db="EMBL/GenBank/DDBJ databases">
        <title>Section-level genome sequencing and comparative genomics of Aspergillus sections Usti and Cavernicolus.</title>
        <authorList>
            <consortium name="Lawrence Berkeley National Laboratory"/>
            <person name="Nybo J.L."/>
            <person name="Vesth T.C."/>
            <person name="Theobald S."/>
            <person name="Frisvad J.C."/>
            <person name="Larsen T.O."/>
            <person name="Kjaerboelling I."/>
            <person name="Rothschild-Mancinelli K."/>
            <person name="Lyhne E.K."/>
            <person name="Kogle M.E."/>
            <person name="Barry K."/>
            <person name="Clum A."/>
            <person name="Na H."/>
            <person name="Ledsgaard L."/>
            <person name="Lin J."/>
            <person name="Lipzen A."/>
            <person name="Kuo A."/>
            <person name="Riley R."/>
            <person name="Mondo S."/>
            <person name="LaButti K."/>
            <person name="Haridas S."/>
            <person name="Pangalinan J."/>
            <person name="Salamov A.A."/>
            <person name="Simmons B.A."/>
            <person name="Magnuson J.K."/>
            <person name="Chen J."/>
            <person name="Drula E."/>
            <person name="Henrissat B."/>
            <person name="Wiebenga A."/>
            <person name="Lubbers R.J."/>
            <person name="Gomes A.C."/>
            <person name="Makela M.R."/>
            <person name="Stajich J."/>
            <person name="Grigoriev I.V."/>
            <person name="Mortensen U.H."/>
            <person name="De vries R.P."/>
            <person name="Baker S.E."/>
            <person name="Andersen M.R."/>
        </authorList>
    </citation>
    <scope>NUCLEOTIDE SEQUENCE [LARGE SCALE GENOMIC DNA]</scope>
    <source>
        <strain evidence="1 2">CBS 600.67</strain>
    </source>
</reference>
<organism evidence="1 2">
    <name type="scientific">Aspergillus cavernicola</name>
    <dbReference type="NCBI Taxonomy" id="176166"/>
    <lineage>
        <taxon>Eukaryota</taxon>
        <taxon>Fungi</taxon>
        <taxon>Dikarya</taxon>
        <taxon>Ascomycota</taxon>
        <taxon>Pezizomycotina</taxon>
        <taxon>Eurotiomycetes</taxon>
        <taxon>Eurotiomycetidae</taxon>
        <taxon>Eurotiales</taxon>
        <taxon>Aspergillaceae</taxon>
        <taxon>Aspergillus</taxon>
        <taxon>Aspergillus subgen. Nidulantes</taxon>
    </lineage>
</organism>